<dbReference type="AlphaFoldDB" id="A0A2U1V934"/>
<dbReference type="GO" id="GO:0051075">
    <property type="term" value="F:S-adenosylmethionine:tRNA ribosyltransferase-isomerase activity"/>
    <property type="evidence" value="ECO:0007669"/>
    <property type="project" value="UniProtKB-EC"/>
</dbReference>
<dbReference type="NCBIfam" id="TIGR00113">
    <property type="entry name" value="queA"/>
    <property type="match status" value="1"/>
</dbReference>
<keyword evidence="2 5" id="KW-0808">Transferase</keyword>
<comment type="pathway">
    <text evidence="5">tRNA modification; tRNA-queuosine biosynthesis.</text>
</comment>
<dbReference type="InterPro" id="IPR003699">
    <property type="entry name" value="QueA"/>
</dbReference>
<dbReference type="InterPro" id="IPR042119">
    <property type="entry name" value="QueA_dom2"/>
</dbReference>
<evidence type="ECO:0000313" key="6">
    <source>
        <dbReference type="EMBL" id="PWC30418.1"/>
    </source>
</evidence>
<evidence type="ECO:0000256" key="3">
    <source>
        <dbReference type="ARBA" id="ARBA00022691"/>
    </source>
</evidence>
<evidence type="ECO:0000256" key="2">
    <source>
        <dbReference type="ARBA" id="ARBA00022679"/>
    </source>
</evidence>
<dbReference type="Gene3D" id="3.40.1780.10">
    <property type="entry name" value="QueA-like"/>
    <property type="match status" value="1"/>
</dbReference>
<protein>
    <recommendedName>
        <fullName evidence="5">S-adenosylmethionine:tRNA ribosyltransferase-isomerase</fullName>
        <ecNumber evidence="5">2.4.99.17</ecNumber>
    </recommendedName>
    <alternativeName>
        <fullName evidence="5">Queuosine biosynthesis protein QueA</fullName>
    </alternativeName>
</protein>
<dbReference type="EMBL" id="PDOA01000001">
    <property type="protein sequence ID" value="PWC30418.1"/>
    <property type="molecule type" value="Genomic_DNA"/>
</dbReference>
<dbReference type="Proteomes" id="UP000245048">
    <property type="component" value="Unassembled WGS sequence"/>
</dbReference>
<dbReference type="UniPathway" id="UPA00392"/>
<keyword evidence="4 5" id="KW-0671">Queuosine biosynthesis</keyword>
<evidence type="ECO:0000313" key="7">
    <source>
        <dbReference type="Proteomes" id="UP000245048"/>
    </source>
</evidence>
<sequence>MTQPSTLPDRRDAGPKPELRAEDFDFALPEALIAQSPARPRDAARLLVAAPEGVRDAGVLELPDWLRPGDLMVVNDTRVIPARLRAGRGEARLEIMLNRAEAGGIWHALVRNAKKLRPGDILSIEGAPELAPRVVERQEGGAVLLDFGPDQGLLAAALERAGEIPLPPYIARPEGPRPEDREDYQPIFARQPGAVAAPTASLHFTPRLLAALAARGVAQVSLTLHVGAGTFLPIRAENPREHRLHAEWGEITEAAAAAINGTRAKGGRIVAIGTTALRLLESAVDEKGVIHPFRGLTDIFLLPGHVFRSADLLLTNFHLPKSSLFMLVSAFAGTARMRDAYAHAVAQGYRFYSYGDASLLFREDTAP</sequence>
<keyword evidence="7" id="KW-1185">Reference proteome</keyword>
<comment type="subunit">
    <text evidence="5">Monomer.</text>
</comment>
<dbReference type="Gene3D" id="2.40.10.240">
    <property type="entry name" value="QueA-like"/>
    <property type="match status" value="1"/>
</dbReference>
<comment type="function">
    <text evidence="5">Transfers and isomerizes the ribose moiety from AdoMet to the 7-aminomethyl group of 7-deazaguanine (preQ1-tRNA) to give epoxyqueuosine (oQ-tRNA).</text>
</comment>
<dbReference type="NCBIfam" id="NF001140">
    <property type="entry name" value="PRK00147.1"/>
    <property type="match status" value="1"/>
</dbReference>
<reference evidence="7" key="1">
    <citation type="submission" date="2017-10" db="EMBL/GenBank/DDBJ databases">
        <authorList>
            <person name="Toshchakov S.V."/>
            <person name="Goeva M.A."/>
        </authorList>
    </citation>
    <scope>NUCLEOTIDE SEQUENCE [LARGE SCALE GENOMIC DNA]</scope>
    <source>
        <strain evidence="7">JR1/69-1-13</strain>
    </source>
</reference>
<keyword evidence="1 5" id="KW-0963">Cytoplasm</keyword>
<dbReference type="HAMAP" id="MF_00113">
    <property type="entry name" value="QueA"/>
    <property type="match status" value="1"/>
</dbReference>
<organism evidence="6 7">
    <name type="scientific">Teichococcus aestuarii</name>
    <dbReference type="NCBI Taxonomy" id="568898"/>
    <lineage>
        <taxon>Bacteria</taxon>
        <taxon>Pseudomonadati</taxon>
        <taxon>Pseudomonadota</taxon>
        <taxon>Alphaproteobacteria</taxon>
        <taxon>Acetobacterales</taxon>
        <taxon>Roseomonadaceae</taxon>
        <taxon>Roseomonas</taxon>
    </lineage>
</organism>
<comment type="similarity">
    <text evidence="5">Belongs to the QueA family.</text>
</comment>
<dbReference type="GO" id="GO:0008616">
    <property type="term" value="P:tRNA queuosine(34) biosynthetic process"/>
    <property type="evidence" value="ECO:0007669"/>
    <property type="project" value="UniProtKB-UniRule"/>
</dbReference>
<dbReference type="OrthoDB" id="9805933at2"/>
<comment type="subcellular location">
    <subcellularLocation>
        <location evidence="5">Cytoplasm</location>
    </subcellularLocation>
</comment>
<dbReference type="Pfam" id="PF02547">
    <property type="entry name" value="Queuosine_synth"/>
    <property type="match status" value="1"/>
</dbReference>
<comment type="caution">
    <text evidence="6">The sequence shown here is derived from an EMBL/GenBank/DDBJ whole genome shotgun (WGS) entry which is preliminary data.</text>
</comment>
<keyword evidence="6" id="KW-0413">Isomerase</keyword>
<evidence type="ECO:0000256" key="1">
    <source>
        <dbReference type="ARBA" id="ARBA00022490"/>
    </source>
</evidence>
<dbReference type="InterPro" id="IPR042118">
    <property type="entry name" value="QueA_dom1"/>
</dbReference>
<dbReference type="RefSeq" id="WP_109514991.1">
    <property type="nucleotide sequence ID" value="NZ_PDOA01000001.1"/>
</dbReference>
<dbReference type="EC" id="2.4.99.17" evidence="5"/>
<gene>
    <name evidence="5" type="primary">queA</name>
    <name evidence="6" type="ORF">CR165_00420</name>
</gene>
<evidence type="ECO:0000256" key="4">
    <source>
        <dbReference type="ARBA" id="ARBA00022785"/>
    </source>
</evidence>
<proteinExistence type="inferred from homology"/>
<name>A0A2U1V934_9PROT</name>
<keyword evidence="3 5" id="KW-0949">S-adenosyl-L-methionine</keyword>
<dbReference type="PANTHER" id="PTHR30307">
    <property type="entry name" value="S-ADENOSYLMETHIONINE:TRNA RIBOSYLTRANSFERASE-ISOMERASE"/>
    <property type="match status" value="1"/>
</dbReference>
<accession>A0A2U1V934</accession>
<comment type="catalytic activity">
    <reaction evidence="5">
        <text>7-aminomethyl-7-carbaguanosine(34) in tRNA + S-adenosyl-L-methionine = epoxyqueuosine(34) in tRNA + adenine + L-methionine + 2 H(+)</text>
        <dbReference type="Rhea" id="RHEA:32155"/>
        <dbReference type="Rhea" id="RHEA-COMP:10342"/>
        <dbReference type="Rhea" id="RHEA-COMP:18582"/>
        <dbReference type="ChEBI" id="CHEBI:15378"/>
        <dbReference type="ChEBI" id="CHEBI:16708"/>
        <dbReference type="ChEBI" id="CHEBI:57844"/>
        <dbReference type="ChEBI" id="CHEBI:59789"/>
        <dbReference type="ChEBI" id="CHEBI:82833"/>
        <dbReference type="ChEBI" id="CHEBI:194443"/>
        <dbReference type="EC" id="2.4.99.17"/>
    </reaction>
</comment>
<dbReference type="GO" id="GO:0005737">
    <property type="term" value="C:cytoplasm"/>
    <property type="evidence" value="ECO:0007669"/>
    <property type="project" value="UniProtKB-SubCell"/>
</dbReference>
<dbReference type="InterPro" id="IPR036100">
    <property type="entry name" value="QueA_sf"/>
</dbReference>
<dbReference type="SUPFAM" id="SSF111337">
    <property type="entry name" value="QueA-like"/>
    <property type="match status" value="1"/>
</dbReference>
<evidence type="ECO:0000256" key="5">
    <source>
        <dbReference type="HAMAP-Rule" id="MF_00113"/>
    </source>
</evidence>
<dbReference type="PANTHER" id="PTHR30307:SF0">
    <property type="entry name" value="S-ADENOSYLMETHIONINE:TRNA RIBOSYLTRANSFERASE-ISOMERASE"/>
    <property type="match status" value="1"/>
</dbReference>